<evidence type="ECO:0000256" key="4">
    <source>
        <dbReference type="ARBA" id="ARBA00022692"/>
    </source>
</evidence>
<feature type="domain" description="GYF" evidence="15">
    <location>
        <begin position="1449"/>
        <end position="1497"/>
    </location>
</feature>
<dbReference type="GO" id="GO:0007155">
    <property type="term" value="P:cell adhesion"/>
    <property type="evidence" value="ECO:0007669"/>
    <property type="project" value="UniProtKB-KW"/>
</dbReference>
<evidence type="ECO:0000259" key="15">
    <source>
        <dbReference type="PROSITE" id="PS50829"/>
    </source>
</evidence>
<feature type="region of interest" description="Disordered" evidence="13">
    <location>
        <begin position="1056"/>
        <end position="1082"/>
    </location>
</feature>
<dbReference type="PROSITE" id="PS50829">
    <property type="entry name" value="GYF"/>
    <property type="match status" value="1"/>
</dbReference>
<comment type="subcellular location">
    <subcellularLocation>
        <location evidence="1">Cell membrane</location>
        <topology evidence="1">Single-pass type I membrane protein</topology>
    </subcellularLocation>
    <subcellularLocation>
        <location evidence="12">Synapse</location>
    </subcellularLocation>
</comment>
<evidence type="ECO:0000256" key="11">
    <source>
        <dbReference type="ARBA" id="ARBA00023180"/>
    </source>
</evidence>
<evidence type="ECO:0000256" key="12">
    <source>
        <dbReference type="ARBA" id="ARBA00034103"/>
    </source>
</evidence>
<feature type="compositionally biased region" description="Pro residues" evidence="13">
    <location>
        <begin position="814"/>
        <end position="826"/>
    </location>
</feature>
<feature type="signal peptide" evidence="14">
    <location>
        <begin position="1"/>
        <end position="39"/>
    </location>
</feature>
<keyword evidence="10" id="KW-1015">Disulfide bond</keyword>
<dbReference type="Proteomes" id="UP000824219">
    <property type="component" value="Linkage Group LG16"/>
</dbReference>
<evidence type="ECO:0000256" key="8">
    <source>
        <dbReference type="ARBA" id="ARBA00023018"/>
    </source>
</evidence>
<dbReference type="Pfam" id="PF00135">
    <property type="entry name" value="COesterase"/>
    <property type="match status" value="1"/>
</dbReference>
<dbReference type="InterPro" id="IPR051093">
    <property type="entry name" value="Neuroligin/BSAL"/>
</dbReference>
<feature type="compositionally biased region" description="Acidic residues" evidence="13">
    <location>
        <begin position="1256"/>
        <end position="1272"/>
    </location>
</feature>
<name>A0A9D3NK32_9TELE</name>
<gene>
    <name evidence="16" type="ORF">KOW79_014039</name>
</gene>
<feature type="region of interest" description="Disordered" evidence="13">
    <location>
        <begin position="1602"/>
        <end position="1644"/>
    </location>
</feature>
<dbReference type="PRINTS" id="PR01090">
    <property type="entry name" value="NEUROLIGIN"/>
</dbReference>
<dbReference type="InterPro" id="IPR000460">
    <property type="entry name" value="Nlgn"/>
</dbReference>
<dbReference type="SUPFAM" id="SSF53474">
    <property type="entry name" value="alpha/beta-Hydrolases"/>
    <property type="match status" value="1"/>
</dbReference>
<evidence type="ECO:0000256" key="1">
    <source>
        <dbReference type="ARBA" id="ARBA00004251"/>
    </source>
</evidence>
<feature type="compositionally biased region" description="Polar residues" evidence="13">
    <location>
        <begin position="1308"/>
        <end position="1318"/>
    </location>
</feature>
<protein>
    <recommendedName>
        <fullName evidence="15">GYF domain-containing protein</fullName>
    </recommendedName>
</protein>
<sequence length="1953" mass="217666">MSLPCDSGRRRPFSRPRRKWDTCLVWLLGLALRLALSSCQRSDYSASKHPIVSTSYGKIRGIRKELNNEILGPVEQFLGVPYATPPIGDRRFQPPEAPGAWHDIRNATRVPPACPQNVHGALPEIMMPVWFTENLDAAAAYLQDQSEDCLYLNIYVPTEDGPLTKKPDESATNRPRDEDIRDRRKKPVMLFIHGGSYMEGAGSMFDASVLAAYGNVIVVTMNYRLGVLGFLSTADQSAKGNYGLLDQIQALRWLNENIGHFGGDHERITIFGSGAGASCVNLLILSHHSEGLFQRAIAQSGSAISSWSVNYRPLMYTKILAKKVGCSSGDTADMVSCLRRKSFRELVDQDIQPARYHIAFGPVVDGDVVPDDPEILMQQGEFLNYDILLGVNQGEGLKFVDDSEGEDGISAATFDYTISNFVDNLYGYPSDILRETIKFMYTDWADRDNGDMRRKTLLALFTDHQWVAPAVATAKLHAEFQSPVYFYTFHHHCQMEGRPEWADAAHGDEIPYVFGVPMVGATDLFPCNFSKNDVMLSAVVMTYWTNFAKTGDPNIPVPQDTKFIHTKPNRFEEVVWTKFSSKDKQYLHIGLKPRVRDNYRANKVAFWLELVPHLHTLHEEMIGSSGATRLPPSGGAPHRPGWKNPALNPNHPGTRQPSVSSTYPPDTDMDPEGSERPRLSPFPEAARDYSTELSVTVAVGASLLFLNVLAFAALYYKRDKRHEMMLLQQRRRHRRLSPQRGAAGAPIPATAISVGNDLEEELMSLRMKQQRAELDLEPLRCPPDYTLALRRAPDDVPLMMPSTISAMHAFNTYPPAPGHTPNPGPAPGSSSSSVHTNNALPHQHSTTRLVGSSFVHFAEGKGQTRHVRKREKGLAIVTVRITTKLPGNIRSYPHSLTLLYSVFGSYQFTDIELRVATNIYTSSYSNTAPAVSLALVKAELLSPEDEENMTAETLNFGPEWLRALSRGGSITSPPLSPAMPKSKLAEYRYGREEMLALYVKDNKVPEDMQDKEFAAILQDEPQQPLALVPLTEEEQRNFSMSVNSVAVLRLMGKGGGAAPVGVSRSRGSARGGRGRGRGEGGFYQRGVEEEVGFGRSREVHRSQSWDDRGERRFEKPLRREGGRGGFEDGGTGRKDYNRSDSDNWRTLREEQDEEEGGVVGDGGGSWRVAGTRRDDGGPRSAGWRDHGNGDGRRRKFDFDFREGEMVRRRTGSEGGEEERDGLPEWCTDEEEGEMGTFDSSGAFMCVKKSSRDMIPEDQELEFEALEEEDEAEQERKDSSADKVEDIEASGASDGGEIKAAAASSPPSTFSVCALTSEQEPLPPCVAPPKFSLQISEGAAPVGGSTKLPQSSPPARTSSPPITAADVLPPGGDNEEEDGMTHMQQEAEKMVASLQDTSLEEERFTQALQESHGAAVTRTHALPTTHTHSHPNTHTLPHSAGALPLTHESAMKWFYKDPQGEIQGPFSPVEMCEWFQAGYFTMTLLVKRGCDEGFQPLGDVIKMWGRVPFSPGPSPPPLLGNMDQELLKKQLEQAATAALYQQLQMRFQHMNRCGEAGIMPAMNRSVPEAWDIHTSSSQTPGAEVGLWDLTSPQGPTLEQLQKLQQERHEAELRVKREDEERKRREEKRRQQEEQKRREEEELYRRKREQCRQQELLMKLLQQSQQHQREVQGGAGWSSAQAGSLSLGKAQGKNLGLLEQQQQRAQQQRLAMGQWSDSSVGMWTGMEGKISSSNGGSSMGIWDEAVKNQVNHRNMGMKHSMSSPSFSSTTSSEQYMLNRRKRTEEEERLLKLLQGMKPQQDGFTTWCEQMLHALNTSTNNSSSSVDVATIVAYLKEVESPYEVHDFIRSYLGDTVEAKEFAKQFLERRAKQKANQQRQQQQLCKEIAGLNMNFPLQSVFQTSHISKSGSMYDSQGGKMKKKPSMMLHSDPSILGYSFLGSSERMMLGEMEAVEDY</sequence>
<dbReference type="GO" id="GO:0007416">
    <property type="term" value="P:synapse assembly"/>
    <property type="evidence" value="ECO:0007669"/>
    <property type="project" value="UniProtKB-ARBA"/>
</dbReference>
<feature type="compositionally biased region" description="Basic and acidic residues" evidence="13">
    <location>
        <begin position="1095"/>
        <end position="1149"/>
    </location>
</feature>
<feature type="region of interest" description="Disordered" evidence="13">
    <location>
        <begin position="811"/>
        <end position="839"/>
    </location>
</feature>
<dbReference type="SUPFAM" id="SSF55277">
    <property type="entry name" value="GYF domain"/>
    <property type="match status" value="1"/>
</dbReference>
<dbReference type="PROSITE" id="PS00941">
    <property type="entry name" value="CARBOXYLESTERASE_B_2"/>
    <property type="match status" value="1"/>
</dbReference>
<evidence type="ECO:0000256" key="7">
    <source>
        <dbReference type="ARBA" id="ARBA00022989"/>
    </source>
</evidence>
<feature type="region of interest" description="Disordered" evidence="13">
    <location>
        <begin position="625"/>
        <end position="682"/>
    </location>
</feature>
<comment type="caution">
    <text evidence="16">The sequence shown here is derived from an EMBL/GenBank/DDBJ whole genome shotgun (WGS) entry which is preliminary data.</text>
</comment>
<dbReference type="GO" id="GO:0042043">
    <property type="term" value="F:neurexin family protein binding"/>
    <property type="evidence" value="ECO:0007669"/>
    <property type="project" value="InterPro"/>
</dbReference>
<feature type="region of interest" description="Disordered" evidence="13">
    <location>
        <begin position="1094"/>
        <end position="1238"/>
    </location>
</feature>
<keyword evidence="3" id="KW-1003">Cell membrane</keyword>
<dbReference type="CDD" id="cd00072">
    <property type="entry name" value="GYF"/>
    <property type="match status" value="1"/>
</dbReference>
<feature type="compositionally biased region" description="Basic and acidic residues" evidence="13">
    <location>
        <begin position="1171"/>
        <end position="1211"/>
    </location>
</feature>
<reference evidence="16 17" key="1">
    <citation type="submission" date="2021-06" db="EMBL/GenBank/DDBJ databases">
        <title>Chromosome-level genome assembly of the red-tail catfish (Hemibagrus wyckioides).</title>
        <authorList>
            <person name="Shao F."/>
        </authorList>
    </citation>
    <scope>NUCLEOTIDE SEQUENCE [LARGE SCALE GENOMIC DNA]</scope>
    <source>
        <strain evidence="16">EC202008001</strain>
        <tissue evidence="16">Blood</tissue>
    </source>
</reference>
<dbReference type="InterPro" id="IPR002018">
    <property type="entry name" value="CarbesteraseB"/>
</dbReference>
<keyword evidence="5 14" id="KW-0732">Signal</keyword>
<dbReference type="FunFam" id="3.40.50.1820:FF:000001">
    <property type="entry name" value="Neuroligin 3 isoform"/>
    <property type="match status" value="1"/>
</dbReference>
<evidence type="ECO:0000256" key="3">
    <source>
        <dbReference type="ARBA" id="ARBA00022475"/>
    </source>
</evidence>
<feature type="compositionally biased region" description="Basic and acidic residues" evidence="13">
    <location>
        <begin position="1603"/>
        <end position="1642"/>
    </location>
</feature>
<dbReference type="Pfam" id="PF02213">
    <property type="entry name" value="GYF"/>
    <property type="match status" value="1"/>
</dbReference>
<evidence type="ECO:0000313" key="16">
    <source>
        <dbReference type="EMBL" id="KAG7322693.1"/>
    </source>
</evidence>
<feature type="compositionally biased region" description="Basic and acidic residues" evidence="13">
    <location>
        <begin position="1273"/>
        <end position="1285"/>
    </location>
</feature>
<evidence type="ECO:0000256" key="9">
    <source>
        <dbReference type="ARBA" id="ARBA00023136"/>
    </source>
</evidence>
<evidence type="ECO:0000256" key="2">
    <source>
        <dbReference type="ARBA" id="ARBA00005964"/>
    </source>
</evidence>
<evidence type="ECO:0000256" key="5">
    <source>
        <dbReference type="ARBA" id="ARBA00022729"/>
    </source>
</evidence>
<comment type="similarity">
    <text evidence="2">Belongs to the type-B carboxylesterase/lipase family.</text>
</comment>
<evidence type="ECO:0000256" key="13">
    <source>
        <dbReference type="SAM" id="MobiDB-lite"/>
    </source>
</evidence>
<organism evidence="16 17">
    <name type="scientific">Hemibagrus wyckioides</name>
    <dbReference type="NCBI Taxonomy" id="337641"/>
    <lineage>
        <taxon>Eukaryota</taxon>
        <taxon>Metazoa</taxon>
        <taxon>Chordata</taxon>
        <taxon>Craniata</taxon>
        <taxon>Vertebrata</taxon>
        <taxon>Euteleostomi</taxon>
        <taxon>Actinopterygii</taxon>
        <taxon>Neopterygii</taxon>
        <taxon>Teleostei</taxon>
        <taxon>Ostariophysi</taxon>
        <taxon>Siluriformes</taxon>
        <taxon>Bagridae</taxon>
        <taxon>Hemibagrus</taxon>
    </lineage>
</organism>
<accession>A0A9D3NK32</accession>
<evidence type="ECO:0000256" key="10">
    <source>
        <dbReference type="ARBA" id="ARBA00023157"/>
    </source>
</evidence>
<dbReference type="Gene3D" id="3.30.1490.40">
    <property type="match status" value="1"/>
</dbReference>
<dbReference type="InterPro" id="IPR003169">
    <property type="entry name" value="GYF"/>
</dbReference>
<keyword evidence="8" id="KW-0770">Synapse</keyword>
<feature type="region of interest" description="Disordered" evidence="13">
    <location>
        <begin position="1256"/>
        <end position="1379"/>
    </location>
</feature>
<dbReference type="PANTHER" id="PTHR43903">
    <property type="entry name" value="NEUROLIGIN"/>
    <property type="match status" value="1"/>
</dbReference>
<keyword evidence="6" id="KW-0130">Cell adhesion</keyword>
<dbReference type="Gene3D" id="3.40.50.1820">
    <property type="entry name" value="alpha/beta hydrolase"/>
    <property type="match status" value="1"/>
</dbReference>
<feature type="compositionally biased region" description="Polar residues" evidence="13">
    <location>
        <begin position="651"/>
        <end position="664"/>
    </location>
</feature>
<dbReference type="InterPro" id="IPR029058">
    <property type="entry name" value="AB_hydrolase_fold"/>
</dbReference>
<keyword evidence="7" id="KW-1133">Transmembrane helix</keyword>
<feature type="compositionally biased region" description="Polar residues" evidence="13">
    <location>
        <begin position="1346"/>
        <end position="1360"/>
    </location>
</feature>
<proteinExistence type="inferred from homology"/>
<keyword evidence="17" id="KW-1185">Reference proteome</keyword>
<dbReference type="InterPro" id="IPR019819">
    <property type="entry name" value="Carboxylesterase_B_CS"/>
</dbReference>
<keyword evidence="9" id="KW-0472">Membrane</keyword>
<dbReference type="EMBL" id="JAHKSW010000016">
    <property type="protein sequence ID" value="KAG7322693.1"/>
    <property type="molecule type" value="Genomic_DNA"/>
</dbReference>
<dbReference type="InterPro" id="IPR035445">
    <property type="entry name" value="GYF-like_dom_sf"/>
</dbReference>
<keyword evidence="4" id="KW-0812">Transmembrane</keyword>
<feature type="chain" id="PRO_5039242967" description="GYF domain-containing protein" evidence="14">
    <location>
        <begin position="40"/>
        <end position="1953"/>
    </location>
</feature>
<evidence type="ECO:0000313" key="17">
    <source>
        <dbReference type="Proteomes" id="UP000824219"/>
    </source>
</evidence>
<evidence type="ECO:0000256" key="6">
    <source>
        <dbReference type="ARBA" id="ARBA00022889"/>
    </source>
</evidence>
<dbReference type="GO" id="GO:0045202">
    <property type="term" value="C:synapse"/>
    <property type="evidence" value="ECO:0007669"/>
    <property type="project" value="UniProtKB-SubCell"/>
</dbReference>
<dbReference type="SMART" id="SM00444">
    <property type="entry name" value="GYF"/>
    <property type="match status" value="1"/>
</dbReference>
<keyword evidence="11" id="KW-0325">Glycoprotein</keyword>
<evidence type="ECO:0000256" key="14">
    <source>
        <dbReference type="SAM" id="SignalP"/>
    </source>
</evidence>
<dbReference type="GO" id="GO:0005886">
    <property type="term" value="C:plasma membrane"/>
    <property type="evidence" value="ECO:0007669"/>
    <property type="project" value="UniProtKB-SubCell"/>
</dbReference>
<dbReference type="OrthoDB" id="3200163at2759"/>